<reference evidence="3" key="1">
    <citation type="journal article" date="2011" name="Nat. Biotechnol.">
        <title>The genomic sequence of the Chinese hamster ovary (CHO)-K1 cell line.</title>
        <authorList>
            <person name="Xu X."/>
            <person name="Nagarajan H."/>
            <person name="Lewis N.E."/>
            <person name="Pan S."/>
            <person name="Cai Z."/>
            <person name="Liu X."/>
            <person name="Chen W."/>
            <person name="Xie M."/>
            <person name="Wang W."/>
            <person name="Hammond S."/>
            <person name="Andersen M.R."/>
            <person name="Neff N."/>
            <person name="Passarelli B."/>
            <person name="Koh W."/>
            <person name="Fan H.C."/>
            <person name="Wang J."/>
            <person name="Gui Y."/>
            <person name="Lee K.H."/>
            <person name="Betenbaugh M.J."/>
            <person name="Quake S.R."/>
            <person name="Famili I."/>
            <person name="Palsson B.O."/>
            <person name="Wang J."/>
        </authorList>
    </citation>
    <scope>NUCLEOTIDE SEQUENCE [LARGE SCALE GENOMIC DNA]</scope>
    <source>
        <strain evidence="3">CHO K1 cell line</strain>
    </source>
</reference>
<proteinExistence type="predicted"/>
<keyword evidence="1" id="KW-0472">Membrane</keyword>
<sequence>MGDHSNMRSYFVINHFVPLCVCMLICIFFLYKELTTHAGVCSFPNIDDTKCAFIL</sequence>
<dbReference type="InParanoid" id="G3INJ8"/>
<evidence type="ECO:0000256" key="1">
    <source>
        <dbReference type="SAM" id="Phobius"/>
    </source>
</evidence>
<gene>
    <name evidence="2" type="ORF">I79_025523</name>
</gene>
<dbReference type="Proteomes" id="UP000001075">
    <property type="component" value="Unassembled WGS sequence"/>
</dbReference>
<keyword evidence="1" id="KW-1133">Transmembrane helix</keyword>
<dbReference type="AlphaFoldDB" id="G3INJ8"/>
<feature type="transmembrane region" description="Helical" evidence="1">
    <location>
        <begin position="12"/>
        <end position="31"/>
    </location>
</feature>
<protein>
    <submittedName>
        <fullName evidence="2">Uncharacterized protein</fullName>
    </submittedName>
</protein>
<evidence type="ECO:0000313" key="2">
    <source>
        <dbReference type="EMBL" id="EGW12013.1"/>
    </source>
</evidence>
<dbReference type="EMBL" id="JH006253">
    <property type="protein sequence ID" value="EGW12013.1"/>
    <property type="molecule type" value="Genomic_DNA"/>
</dbReference>
<keyword evidence="1" id="KW-0812">Transmembrane</keyword>
<name>G3INJ8_CRIGR</name>
<evidence type="ECO:0000313" key="3">
    <source>
        <dbReference type="Proteomes" id="UP000001075"/>
    </source>
</evidence>
<accession>G3INJ8</accession>
<organism evidence="2 3">
    <name type="scientific">Cricetulus griseus</name>
    <name type="common">Chinese hamster</name>
    <name type="synonym">Cricetulus barabensis griseus</name>
    <dbReference type="NCBI Taxonomy" id="10029"/>
    <lineage>
        <taxon>Eukaryota</taxon>
        <taxon>Metazoa</taxon>
        <taxon>Chordata</taxon>
        <taxon>Craniata</taxon>
        <taxon>Vertebrata</taxon>
        <taxon>Euteleostomi</taxon>
        <taxon>Mammalia</taxon>
        <taxon>Eutheria</taxon>
        <taxon>Euarchontoglires</taxon>
        <taxon>Glires</taxon>
        <taxon>Rodentia</taxon>
        <taxon>Myomorpha</taxon>
        <taxon>Muroidea</taxon>
        <taxon>Cricetidae</taxon>
        <taxon>Cricetinae</taxon>
        <taxon>Cricetulus</taxon>
    </lineage>
</organism>